<dbReference type="RefSeq" id="WP_136536087.1">
    <property type="nucleotide sequence ID" value="NZ_STGY01000067.1"/>
</dbReference>
<reference evidence="3" key="1">
    <citation type="submission" date="2019-04" db="EMBL/GenBank/DDBJ databases">
        <title>Nocardioides xinjiangensis sp. nov.</title>
        <authorList>
            <person name="Liu S."/>
        </authorList>
    </citation>
    <scope>NUCLEOTIDE SEQUENCE [LARGE SCALE GENOMIC DNA]</scope>
    <source>
        <strain evidence="3">18</strain>
    </source>
</reference>
<name>A0A4S8QDC6_9ACTN</name>
<proteinExistence type="predicted"/>
<accession>A0A4S8QDC6</accession>
<dbReference type="OrthoDB" id="9763697at2"/>
<evidence type="ECO:0000313" key="2">
    <source>
        <dbReference type="EMBL" id="THV38504.1"/>
    </source>
</evidence>
<organism evidence="2 3">
    <name type="scientific">Glycomyces buryatensis</name>
    <dbReference type="NCBI Taxonomy" id="2570927"/>
    <lineage>
        <taxon>Bacteria</taxon>
        <taxon>Bacillati</taxon>
        <taxon>Actinomycetota</taxon>
        <taxon>Actinomycetes</taxon>
        <taxon>Glycomycetales</taxon>
        <taxon>Glycomycetaceae</taxon>
        <taxon>Glycomyces</taxon>
    </lineage>
</organism>
<dbReference type="AlphaFoldDB" id="A0A4S8QDC6"/>
<dbReference type="EMBL" id="STGY01000067">
    <property type="protein sequence ID" value="THV38504.1"/>
    <property type="molecule type" value="Genomic_DNA"/>
</dbReference>
<reference evidence="2 3" key="2">
    <citation type="submission" date="2019-05" db="EMBL/GenBank/DDBJ databases">
        <title>Glycomyces buryatensis sp. nov.</title>
        <authorList>
            <person name="Nikitina E."/>
        </authorList>
    </citation>
    <scope>NUCLEOTIDE SEQUENCE [LARGE SCALE GENOMIC DNA]</scope>
    <source>
        <strain evidence="2 3">18</strain>
    </source>
</reference>
<evidence type="ECO:0000259" key="1">
    <source>
        <dbReference type="Pfam" id="PF13569"/>
    </source>
</evidence>
<comment type="caution">
    <text evidence="2">The sequence shown here is derived from an EMBL/GenBank/DDBJ whole genome shotgun (WGS) entry which is preliminary data.</text>
</comment>
<dbReference type="Pfam" id="PF13569">
    <property type="entry name" value="DUF4132"/>
    <property type="match status" value="1"/>
</dbReference>
<sequence>MTDHAVPQEDRLDIPPEWAAKVLPRRSNGARGRFELDPDASALVREQIEKFRSELVSALEKTSGDPDLAGAGLDFLDGKPSPTGAAVVTVLLRYTDRYRDWGNRGSRTGTPQDRELFSAWVIEFGLPFAVGAAIAGTGIAIGWDRPGGATAGDRIPYIAAGDPHANHWHGSRFIGALELSRELTSAAEEDEYDAVVALASTFRETLLQRAAAALLLPDETEWVASTCDELARAEATGLQHALWSSVGSVDHLERLGRKTIEQARLTEGEVAELVCHLGVEALPILTKTLKYKSLDSAQRTMLVEGIALLPSDEATALLIDRSGEPQVLPAAMRAAARFPLRTAKIAADRAPKLAPLDRTRLAVIVRSDPASLDAALPHLSDTERATIKDLTSEADMPTADAARLPQILIAPPWTNVRQAQDPEPLSGLEPPADIEIVWAPEEHERAMAVEPNYWDWDEDEFWDAIKGDILNRPDLALEAGIWGQLARNGAPVADAVAERLRTKHKYAGALVPIRSAEAARIVADWFLRLKSMRPIVLDWLDRHGEAGATLLVPAAFSSTPKHRPAGGQAALRYLAGRLGNEAVVRSAERYGPEAVQRVEALLDIDPLVPLGEAPNPGAWADPDLLPPVLLKERDAVLPRSAVSHLIGILALSTPRLSYPGTDIVADHCDAESLTRFSHALYQRWLSAGSPASDTWAVEQLARFGTDETVAILEPLVLTWPNYALNVLAAIGTEAAYNVIYRMSRRRQFPVATALARMLTEKLAARHGEEVEALADRLVPDLGLSEPETLALDYGSRRFHVRFDELLRPNLTDDAGKARQRLPKPGVRDDADLAAAAKARYQGLTKDIERIVTEQADRLDDAMCNGRTWSVPQFRLIARHPVLGSLVNRLVWQAELGETRFGFRTAEDGGLADVHERLVELPEAATVRLAHPALLGDELPAWNEIFNDYSILQPIDQLNRPAFAFTEEEAATGRLTRFEGLEAHTGVLQDLMECVGRLAAPGEWASDMRWGPERKIPGGYLLADFRAGLPVTNRDIDEWHRLYSVRLMTTRNRDPKFAKPLRGDQLDPVTASELLAGLTAAVRHR</sequence>
<gene>
    <name evidence="2" type="ORF">FAB82_18855</name>
</gene>
<evidence type="ECO:0000313" key="3">
    <source>
        <dbReference type="Proteomes" id="UP000308760"/>
    </source>
</evidence>
<feature type="domain" description="DUF4132" evidence="1">
    <location>
        <begin position="815"/>
        <end position="992"/>
    </location>
</feature>
<dbReference type="InterPro" id="IPR025406">
    <property type="entry name" value="DUF4132"/>
</dbReference>
<dbReference type="Proteomes" id="UP000308760">
    <property type="component" value="Unassembled WGS sequence"/>
</dbReference>
<keyword evidence="3" id="KW-1185">Reference proteome</keyword>
<protein>
    <submittedName>
        <fullName evidence="2">DUF4132 domain-containing protein</fullName>
    </submittedName>
</protein>